<sequence>MTADNLGAWVAGQGWQQLATGGRVFVGEWSDSLVCICLTNGARVTVDTDPDEGAYWFQLHPPASASENQGAFPYLELALVVADGDLEIMDVPSTRLQRMKPDILMPQADEASFTCTVSPERIEPLIEVLARLPVRTSPGWQVPASGVAVWRGLMDGDRAVLEHLPADDSQWLRGALPVVGSRGLDWSGPSG</sequence>
<organism evidence="1 2">
    <name type="scientific">Nocardioides bigeumensis</name>
    <dbReference type="NCBI Taxonomy" id="433657"/>
    <lineage>
        <taxon>Bacteria</taxon>
        <taxon>Bacillati</taxon>
        <taxon>Actinomycetota</taxon>
        <taxon>Actinomycetes</taxon>
        <taxon>Propionibacteriales</taxon>
        <taxon>Nocardioidaceae</taxon>
        <taxon>Nocardioides</taxon>
    </lineage>
</organism>
<keyword evidence="2" id="KW-1185">Reference proteome</keyword>
<proteinExistence type="predicted"/>
<evidence type="ECO:0000313" key="2">
    <source>
        <dbReference type="Proteomes" id="UP001500575"/>
    </source>
</evidence>
<dbReference type="EMBL" id="BAAAQQ010000011">
    <property type="protein sequence ID" value="GAA2124824.1"/>
    <property type="molecule type" value="Genomic_DNA"/>
</dbReference>
<evidence type="ECO:0000313" key="1">
    <source>
        <dbReference type="EMBL" id="GAA2124824.1"/>
    </source>
</evidence>
<accession>A0ABN2YBV1</accession>
<name>A0ABN2YBV1_9ACTN</name>
<dbReference type="Proteomes" id="UP001500575">
    <property type="component" value="Unassembled WGS sequence"/>
</dbReference>
<gene>
    <name evidence="1" type="ORF">GCM10009843_21880</name>
</gene>
<reference evidence="1 2" key="1">
    <citation type="journal article" date="2019" name="Int. J. Syst. Evol. Microbiol.">
        <title>The Global Catalogue of Microorganisms (GCM) 10K type strain sequencing project: providing services to taxonomists for standard genome sequencing and annotation.</title>
        <authorList>
            <consortium name="The Broad Institute Genomics Platform"/>
            <consortium name="The Broad Institute Genome Sequencing Center for Infectious Disease"/>
            <person name="Wu L."/>
            <person name="Ma J."/>
        </authorList>
    </citation>
    <scope>NUCLEOTIDE SEQUENCE [LARGE SCALE GENOMIC DNA]</scope>
    <source>
        <strain evidence="1 2">JCM 16021</strain>
    </source>
</reference>
<comment type="caution">
    <text evidence="1">The sequence shown here is derived from an EMBL/GenBank/DDBJ whole genome shotgun (WGS) entry which is preliminary data.</text>
</comment>
<dbReference type="RefSeq" id="WP_344303753.1">
    <property type="nucleotide sequence ID" value="NZ_BAAAQQ010000011.1"/>
</dbReference>
<protein>
    <submittedName>
        <fullName evidence="1">Uncharacterized protein</fullName>
    </submittedName>
</protein>